<gene>
    <name evidence="4" type="ORF">Glove_508g10</name>
</gene>
<evidence type="ECO:0000256" key="2">
    <source>
        <dbReference type="SAM" id="Phobius"/>
    </source>
</evidence>
<feature type="compositionally biased region" description="Low complexity" evidence="1">
    <location>
        <begin position="168"/>
        <end position="198"/>
    </location>
</feature>
<dbReference type="EMBL" id="PQFF01000440">
    <property type="protein sequence ID" value="RHZ49997.1"/>
    <property type="molecule type" value="Genomic_DNA"/>
</dbReference>
<feature type="region of interest" description="Disordered" evidence="1">
    <location>
        <begin position="166"/>
        <end position="198"/>
    </location>
</feature>
<evidence type="ECO:0000256" key="1">
    <source>
        <dbReference type="SAM" id="MobiDB-lite"/>
    </source>
</evidence>
<evidence type="ECO:0000256" key="3">
    <source>
        <dbReference type="SAM" id="SignalP"/>
    </source>
</evidence>
<dbReference type="OrthoDB" id="2410581at2759"/>
<sequence>MKMKNLNININTLVIILLVLLKNIQQVSSESYSGIGSVPSQFTWYICSKFNTNYTEYDMQQVSSGLTASPNFGTVVDGHHPQSYNQLGLLTYLTDYTGLQLYIDPTSNSSVYWKDGSCFDSPQLRCTKKMTYDDFKGENIICLAITNSQSQEAKFSLSISFTSGEEMPPITSIATPSSTTSENPESSTSTSKSSRATVTATSPPPFYASGINNNYSNNYNIWWVSILVGLASTIFTFLLL</sequence>
<keyword evidence="2" id="KW-0812">Transmembrane</keyword>
<comment type="caution">
    <text evidence="4">The sequence shown here is derived from an EMBL/GenBank/DDBJ whole genome shotgun (WGS) entry which is preliminary data.</text>
</comment>
<protein>
    <submittedName>
        <fullName evidence="4">Uncharacterized protein</fullName>
    </submittedName>
</protein>
<dbReference type="Proteomes" id="UP000266861">
    <property type="component" value="Unassembled WGS sequence"/>
</dbReference>
<evidence type="ECO:0000313" key="4">
    <source>
        <dbReference type="EMBL" id="RHZ49997.1"/>
    </source>
</evidence>
<accession>A0A397GHN1</accession>
<keyword evidence="5" id="KW-1185">Reference proteome</keyword>
<feature type="transmembrane region" description="Helical" evidence="2">
    <location>
        <begin position="221"/>
        <end position="239"/>
    </location>
</feature>
<keyword evidence="3" id="KW-0732">Signal</keyword>
<proteinExistence type="predicted"/>
<feature type="chain" id="PRO_5017341420" evidence="3">
    <location>
        <begin position="30"/>
        <end position="240"/>
    </location>
</feature>
<evidence type="ECO:0000313" key="5">
    <source>
        <dbReference type="Proteomes" id="UP000266861"/>
    </source>
</evidence>
<feature type="signal peptide" evidence="3">
    <location>
        <begin position="1"/>
        <end position="29"/>
    </location>
</feature>
<dbReference type="AlphaFoldDB" id="A0A397GHN1"/>
<keyword evidence="2" id="KW-1133">Transmembrane helix</keyword>
<keyword evidence="2" id="KW-0472">Membrane</keyword>
<reference evidence="4 5" key="1">
    <citation type="submission" date="2018-08" db="EMBL/GenBank/DDBJ databases">
        <title>Genome and evolution of the arbuscular mycorrhizal fungus Diversispora epigaea (formerly Glomus versiforme) and its bacterial endosymbionts.</title>
        <authorList>
            <person name="Sun X."/>
            <person name="Fei Z."/>
            <person name="Harrison M."/>
        </authorList>
    </citation>
    <scope>NUCLEOTIDE SEQUENCE [LARGE SCALE GENOMIC DNA]</scope>
    <source>
        <strain evidence="4 5">IT104</strain>
    </source>
</reference>
<name>A0A397GHN1_9GLOM</name>
<organism evidence="4 5">
    <name type="scientific">Diversispora epigaea</name>
    <dbReference type="NCBI Taxonomy" id="1348612"/>
    <lineage>
        <taxon>Eukaryota</taxon>
        <taxon>Fungi</taxon>
        <taxon>Fungi incertae sedis</taxon>
        <taxon>Mucoromycota</taxon>
        <taxon>Glomeromycotina</taxon>
        <taxon>Glomeromycetes</taxon>
        <taxon>Diversisporales</taxon>
        <taxon>Diversisporaceae</taxon>
        <taxon>Diversispora</taxon>
    </lineage>
</organism>